<dbReference type="Pfam" id="PF00350">
    <property type="entry name" value="Dynamin_N"/>
    <property type="match status" value="1"/>
</dbReference>
<proteinExistence type="predicted"/>
<comment type="caution">
    <text evidence="3">The sequence shown here is derived from an EMBL/GenBank/DDBJ whole genome shotgun (WGS) entry which is preliminary data.</text>
</comment>
<feature type="domain" description="Dynamin N-terminal" evidence="2">
    <location>
        <begin position="20"/>
        <end position="162"/>
    </location>
</feature>
<evidence type="ECO:0000256" key="1">
    <source>
        <dbReference type="SAM" id="MobiDB-lite"/>
    </source>
</evidence>
<dbReference type="InterPro" id="IPR027417">
    <property type="entry name" value="P-loop_NTPase"/>
</dbReference>
<organism evidence="3 4">
    <name type="scientific">Arenibacterium halophilum</name>
    <dbReference type="NCBI Taxonomy" id="2583821"/>
    <lineage>
        <taxon>Bacteria</taxon>
        <taxon>Pseudomonadati</taxon>
        <taxon>Pseudomonadota</taxon>
        <taxon>Alphaproteobacteria</taxon>
        <taxon>Rhodobacterales</taxon>
        <taxon>Paracoccaceae</taxon>
        <taxon>Arenibacterium</taxon>
    </lineage>
</organism>
<name>A0ABY2X6U8_9RHOB</name>
<dbReference type="Proteomes" id="UP001191082">
    <property type="component" value="Unassembled WGS sequence"/>
</dbReference>
<evidence type="ECO:0000313" key="3">
    <source>
        <dbReference type="EMBL" id="TMV11495.1"/>
    </source>
</evidence>
<evidence type="ECO:0000259" key="2">
    <source>
        <dbReference type="Pfam" id="PF00350"/>
    </source>
</evidence>
<gene>
    <name evidence="3" type="ORF">FGK64_14540</name>
</gene>
<dbReference type="SUPFAM" id="SSF52540">
    <property type="entry name" value="P-loop containing nucleoside triphosphate hydrolases"/>
    <property type="match status" value="1"/>
</dbReference>
<accession>A0ABY2X6U8</accession>
<reference evidence="3 4" key="1">
    <citation type="submission" date="2019-05" db="EMBL/GenBank/DDBJ databases">
        <title>Marivita sp. nov. isolated from sea sediment.</title>
        <authorList>
            <person name="Kim W."/>
        </authorList>
    </citation>
    <scope>NUCLEOTIDE SEQUENCE [LARGE SCALE GENOMIC DNA]</scope>
    <source>
        <strain evidence="3 4">CAU 1492</strain>
    </source>
</reference>
<dbReference type="Gene3D" id="3.40.50.300">
    <property type="entry name" value="P-loop containing nucleotide triphosphate hydrolases"/>
    <property type="match status" value="1"/>
</dbReference>
<keyword evidence="4" id="KW-1185">Reference proteome</keyword>
<dbReference type="InterPro" id="IPR045063">
    <property type="entry name" value="Dynamin_N"/>
</dbReference>
<sequence>MTDTERSGSAEPHSGQKPRVVLMGEFSAGKSTLSNILLEGAPLPMRVTATRLPPVHISYGAPSARAEAFDGTFSDILDGDLELVPLEDTRAIHLTMQCDLLELCDLVDMPGISDPNMPADMWDNVIEPRDHVIWCTHATQAWRQSEAAMWEQLAPSSSGANLLLITQIDKLRTPRDRVRVQRRVAREINGAFSAVYPVSLLMALDAGEDAEAWQESGTAAFTEHLVDLLVNGGARPESEDAPVEDTAAKVEPAADMAPGVVPRRVQSGARSPRPRPDPGARLHLMPVPSGT</sequence>
<dbReference type="EMBL" id="VCPC01000003">
    <property type="protein sequence ID" value="TMV11495.1"/>
    <property type="molecule type" value="Genomic_DNA"/>
</dbReference>
<protein>
    <recommendedName>
        <fullName evidence="2">Dynamin N-terminal domain-containing protein</fullName>
    </recommendedName>
</protein>
<feature type="region of interest" description="Disordered" evidence="1">
    <location>
        <begin position="233"/>
        <end position="291"/>
    </location>
</feature>
<evidence type="ECO:0000313" key="4">
    <source>
        <dbReference type="Proteomes" id="UP001191082"/>
    </source>
</evidence>
<dbReference type="RefSeq" id="WP_138864561.1">
    <property type="nucleotide sequence ID" value="NZ_VCPC01000003.1"/>
</dbReference>